<dbReference type="InterPro" id="IPR000182">
    <property type="entry name" value="GNAT_dom"/>
</dbReference>
<protein>
    <submittedName>
        <fullName evidence="2">GNAT family N-acetyltransferase</fullName>
    </submittedName>
</protein>
<dbReference type="Gene3D" id="3.40.630.30">
    <property type="match status" value="1"/>
</dbReference>
<keyword evidence="3" id="KW-1185">Reference proteome</keyword>
<dbReference type="RefSeq" id="WP_243535110.1">
    <property type="nucleotide sequence ID" value="NZ_CP093442.1"/>
</dbReference>
<dbReference type="CDD" id="cd04301">
    <property type="entry name" value="NAT_SF"/>
    <property type="match status" value="1"/>
</dbReference>
<dbReference type="SUPFAM" id="SSF55729">
    <property type="entry name" value="Acyl-CoA N-acyltransferases (Nat)"/>
    <property type="match status" value="1"/>
</dbReference>
<name>A0ABY4C4B8_9BACT</name>
<evidence type="ECO:0000313" key="3">
    <source>
        <dbReference type="Proteomes" id="UP000830116"/>
    </source>
</evidence>
<evidence type="ECO:0000313" key="2">
    <source>
        <dbReference type="EMBL" id="UOE99809.1"/>
    </source>
</evidence>
<evidence type="ECO:0000259" key="1">
    <source>
        <dbReference type="PROSITE" id="PS51186"/>
    </source>
</evidence>
<dbReference type="InterPro" id="IPR016181">
    <property type="entry name" value="Acyl_CoA_acyltransferase"/>
</dbReference>
<reference evidence="2" key="1">
    <citation type="submission" date="2022-03" db="EMBL/GenBank/DDBJ databases">
        <title>Genome Identification and Characterization of new species Bdellovibrio reynosense LBG001 sp. nov. from a Mexico soil sample.</title>
        <authorList>
            <person name="Camilli A."/>
            <person name="Ajao Y."/>
            <person name="Guo X."/>
        </authorList>
    </citation>
    <scope>NUCLEOTIDE SEQUENCE</scope>
    <source>
        <strain evidence="2">LBG001</strain>
    </source>
</reference>
<dbReference type="EMBL" id="CP093442">
    <property type="protein sequence ID" value="UOE99809.1"/>
    <property type="molecule type" value="Genomic_DNA"/>
</dbReference>
<accession>A0ABY4C4B8</accession>
<feature type="domain" description="N-acetyltransferase" evidence="1">
    <location>
        <begin position="24"/>
        <end position="164"/>
    </location>
</feature>
<dbReference type="PROSITE" id="PS51186">
    <property type="entry name" value="GNAT"/>
    <property type="match status" value="1"/>
</dbReference>
<dbReference type="Pfam" id="PF00583">
    <property type="entry name" value="Acetyltransf_1"/>
    <property type="match status" value="1"/>
</dbReference>
<dbReference type="Proteomes" id="UP000830116">
    <property type="component" value="Chromosome"/>
</dbReference>
<gene>
    <name evidence="2" type="ORF">MNR06_08885</name>
</gene>
<organism evidence="2 3">
    <name type="scientific">Bdellovibrio reynosensis</name>
    <dbReference type="NCBI Taxonomy" id="2835041"/>
    <lineage>
        <taxon>Bacteria</taxon>
        <taxon>Pseudomonadati</taxon>
        <taxon>Bdellovibrionota</taxon>
        <taxon>Bdellovibrionia</taxon>
        <taxon>Bdellovibrionales</taxon>
        <taxon>Pseudobdellovibrionaceae</taxon>
        <taxon>Bdellovibrio</taxon>
    </lineage>
</organism>
<sequence>MSRALTNFSVKQVSAEELNEILEKHFDNAFSNRFAAALNFDIDEQSKNKISDRKKNDQRYRLRLLAYEGSEVIGWHFGYAVDAETYYMQNSAIVPAYRKRGAYSKLLDHVLHILTEEGFQVVTSNHHPNNSAVLIPKLKKGFVISSMQFHERFKFLIELRLFLNKERRTAYGKQLGLELDE</sequence>
<proteinExistence type="predicted"/>